<gene>
    <name evidence="2" type="ORF">A3I41_01950</name>
</gene>
<accession>A0A1F7V8J7</accession>
<dbReference type="Proteomes" id="UP000176593">
    <property type="component" value="Unassembled WGS sequence"/>
</dbReference>
<sequence length="96" mass="10813">MIIHLNKFGSVFTSRQNGKESYAAFLPTLNSVGVDEEVIVDFEGVSVFSPSWGDEFLTPLQQKFGDRLFLKVSQNPSVILTLSTLEKINQAKFKRM</sequence>
<comment type="caution">
    <text evidence="2">The sequence shown here is derived from an EMBL/GenBank/DDBJ whole genome shotgun (WGS) entry which is preliminary data.</text>
</comment>
<evidence type="ECO:0000313" key="2">
    <source>
        <dbReference type="EMBL" id="OGL86304.1"/>
    </source>
</evidence>
<dbReference type="InterPro" id="IPR025474">
    <property type="entry name" value="DUF4325"/>
</dbReference>
<dbReference type="EMBL" id="MGEQ01000010">
    <property type="protein sequence ID" value="OGL86304.1"/>
    <property type="molecule type" value="Genomic_DNA"/>
</dbReference>
<protein>
    <recommendedName>
        <fullName evidence="1">DUF4325 domain-containing protein</fullName>
    </recommendedName>
</protein>
<organism evidence="2 3">
    <name type="scientific">Candidatus Uhrbacteria bacterium RIFCSPLOWO2_02_FULL_48_18</name>
    <dbReference type="NCBI Taxonomy" id="1802408"/>
    <lineage>
        <taxon>Bacteria</taxon>
        <taxon>Candidatus Uhriibacteriota</taxon>
    </lineage>
</organism>
<feature type="domain" description="DUF4325" evidence="1">
    <location>
        <begin position="35"/>
        <end position="69"/>
    </location>
</feature>
<reference evidence="2 3" key="1">
    <citation type="journal article" date="2016" name="Nat. Commun.">
        <title>Thousands of microbial genomes shed light on interconnected biogeochemical processes in an aquifer system.</title>
        <authorList>
            <person name="Anantharaman K."/>
            <person name="Brown C.T."/>
            <person name="Hug L.A."/>
            <person name="Sharon I."/>
            <person name="Castelle C.J."/>
            <person name="Probst A.J."/>
            <person name="Thomas B.C."/>
            <person name="Singh A."/>
            <person name="Wilkins M.J."/>
            <person name="Karaoz U."/>
            <person name="Brodie E.L."/>
            <person name="Williams K.H."/>
            <person name="Hubbard S.S."/>
            <person name="Banfield J.F."/>
        </authorList>
    </citation>
    <scope>NUCLEOTIDE SEQUENCE [LARGE SCALE GENOMIC DNA]</scope>
</reference>
<evidence type="ECO:0000313" key="3">
    <source>
        <dbReference type="Proteomes" id="UP000176593"/>
    </source>
</evidence>
<name>A0A1F7V8J7_9BACT</name>
<dbReference type="Pfam" id="PF14213">
    <property type="entry name" value="DUF4325"/>
    <property type="match status" value="1"/>
</dbReference>
<proteinExistence type="predicted"/>
<dbReference type="AlphaFoldDB" id="A0A1F7V8J7"/>
<evidence type="ECO:0000259" key="1">
    <source>
        <dbReference type="Pfam" id="PF14213"/>
    </source>
</evidence>